<evidence type="ECO:0000313" key="2">
    <source>
        <dbReference type="Proteomes" id="UP000094172"/>
    </source>
</evidence>
<comment type="caution">
    <text evidence="1">The sequence shown here is derived from an EMBL/GenBank/DDBJ whole genome shotgun (WGS) entry which is preliminary data.</text>
</comment>
<protein>
    <submittedName>
        <fullName evidence="1">Uncharacterized protein</fullName>
    </submittedName>
</protein>
<keyword evidence="2" id="KW-1185">Reference proteome</keyword>
<gene>
    <name evidence="1" type="ORF">AUC70_12305</name>
</gene>
<evidence type="ECO:0000313" key="1">
    <source>
        <dbReference type="EMBL" id="ODR93620.1"/>
    </source>
</evidence>
<sequence length="125" mass="13203">MLREARQAICILLAAVLMFGGAVRLADSVSHAASKDLDSAHDHLNISLYTAGAESRVAAPDTGEEDPKHAAAHCLDAHCCAPVCQTTAQTVLNHPPKGGKLVPHASSDYIFTSTYCLLRPPRATT</sequence>
<accession>A0A1E3VJB2</accession>
<proteinExistence type="predicted"/>
<reference evidence="1 2" key="1">
    <citation type="journal article" date="2016" name="Environ. Microbiol.">
        <title>New Methyloceanibacter diversity from North Sea sediments includes methanotroph containing solely the soluble methane monooxygenase.</title>
        <authorList>
            <person name="Vekeman B."/>
            <person name="Kerckhof F.M."/>
            <person name="Cremers G."/>
            <person name="de Vos P."/>
            <person name="Vandamme P."/>
            <person name="Boon N."/>
            <person name="Op den Camp H.J."/>
            <person name="Heylen K."/>
        </authorList>
    </citation>
    <scope>NUCLEOTIDE SEQUENCE [LARGE SCALE GENOMIC DNA]</scope>
    <source>
        <strain evidence="1 2">R-67176</strain>
    </source>
</reference>
<dbReference type="Proteomes" id="UP000094172">
    <property type="component" value="Unassembled WGS sequence"/>
</dbReference>
<dbReference type="EMBL" id="LPWE01000014">
    <property type="protein sequence ID" value="ODR93620.1"/>
    <property type="molecule type" value="Genomic_DNA"/>
</dbReference>
<organism evidence="1 2">
    <name type="scientific">Methyloceanibacter stevinii</name>
    <dbReference type="NCBI Taxonomy" id="1774970"/>
    <lineage>
        <taxon>Bacteria</taxon>
        <taxon>Pseudomonadati</taxon>
        <taxon>Pseudomonadota</taxon>
        <taxon>Alphaproteobacteria</taxon>
        <taxon>Hyphomicrobiales</taxon>
        <taxon>Hyphomicrobiaceae</taxon>
        <taxon>Methyloceanibacter</taxon>
    </lineage>
</organism>
<dbReference type="AlphaFoldDB" id="A0A1E3VJB2"/>
<name>A0A1E3VJB2_9HYPH</name>